<dbReference type="SUPFAM" id="SSF46458">
    <property type="entry name" value="Globin-like"/>
    <property type="match status" value="1"/>
</dbReference>
<dbReference type="InterPro" id="IPR009050">
    <property type="entry name" value="Globin-like_sf"/>
</dbReference>
<sequence length="579" mass="65529">MSIFTKKRKSWNEYMEFSRLTDISQVGERAKERLMFLGINQDTLNHVKDAAHILLPYKAKIINQFYGNLQSVDHLKNIILQHSSIDRLRQTMERYLDQLLHAEVNQEYITTRIIIGQVHSRIHLTAEHFISAHHLLIQFMTSILMEKLNHKPHQMMQSVLAIQKLASYDQQLIVEVYMEETFKSFLFGVSDLLNHTTQLDTTKQLIVSMDKQMEESHSVTAATEEMSASIQEVASHAIRVAEGTDQAVQSADQSKVVIDSALDDIGQVGDVYYQVMSQVNHLDQEIEHTQEVVKIIRGIAEQTNLLALNASIEAARAGEHGRGFSVVAAEVRKLAEHTKEQISQITSNMDSLRKVSTQVIQQIKQTGDLVEQSVTGAQHAGEALTHIVSTMREISETTSQIAAMSEEQSAAVMDIAERNAIIHDHSTTAQVIAKETARIIYDLSSKMDEYRNSFFRINVKLNAKDLIRVAKTDHLLWKWKIYNMMLGIQTADSTQVMSHEACRLGKWYYSDLPSGIKNSSTYKELEQPHKEVHQFAEKAVECYGKGNMLSAGQALEKLEQASDKVIKLLSKLDGDLSIR</sequence>
<reference evidence="9 10" key="1">
    <citation type="submission" date="2021-03" db="EMBL/GenBank/DDBJ databases">
        <title>Genomic Encyclopedia of Type Strains, Phase IV (KMG-IV): sequencing the most valuable type-strain genomes for metagenomic binning, comparative biology and taxonomic classification.</title>
        <authorList>
            <person name="Goeker M."/>
        </authorList>
    </citation>
    <scope>NUCLEOTIDE SEQUENCE [LARGE SCALE GENOMIC DNA]</scope>
    <source>
        <strain evidence="9 10">DSM 24738</strain>
    </source>
</reference>
<comment type="subcellular location">
    <subcellularLocation>
        <location evidence="1">Membrane</location>
        <topology evidence="1">Multi-pass membrane protein</topology>
    </subcellularLocation>
</comment>
<dbReference type="Proteomes" id="UP001519343">
    <property type="component" value="Unassembled WGS sequence"/>
</dbReference>
<dbReference type="Pfam" id="PF11563">
    <property type="entry name" value="Protoglobin"/>
    <property type="match status" value="1"/>
</dbReference>
<dbReference type="InterPro" id="IPR039379">
    <property type="entry name" value="Protoglobin_sensor_dom"/>
</dbReference>
<dbReference type="InterPro" id="IPR044398">
    <property type="entry name" value="Globin-sensor_dom"/>
</dbReference>
<evidence type="ECO:0000256" key="6">
    <source>
        <dbReference type="ARBA" id="ARBA00029447"/>
    </source>
</evidence>
<dbReference type="Pfam" id="PF00015">
    <property type="entry name" value="MCPsignal"/>
    <property type="match status" value="1"/>
</dbReference>
<dbReference type="InterPro" id="IPR025991">
    <property type="entry name" value="Chemoreceptor_zinc-bind_dom"/>
</dbReference>
<dbReference type="PANTHER" id="PTHR32089">
    <property type="entry name" value="METHYL-ACCEPTING CHEMOTAXIS PROTEIN MCPB"/>
    <property type="match status" value="1"/>
</dbReference>
<keyword evidence="3" id="KW-1133">Transmembrane helix</keyword>
<dbReference type="Gene3D" id="1.10.287.950">
    <property type="entry name" value="Methyl-accepting chemotaxis protein"/>
    <property type="match status" value="1"/>
</dbReference>
<evidence type="ECO:0000256" key="4">
    <source>
        <dbReference type="ARBA" id="ARBA00023136"/>
    </source>
</evidence>
<evidence type="ECO:0000256" key="2">
    <source>
        <dbReference type="ARBA" id="ARBA00022692"/>
    </source>
</evidence>
<comment type="similarity">
    <text evidence="6">Belongs to the methyl-accepting chemotaxis (MCP) protein family.</text>
</comment>
<name>A0ABS4GJ16_9BACL</name>
<evidence type="ECO:0000259" key="8">
    <source>
        <dbReference type="PROSITE" id="PS50111"/>
    </source>
</evidence>
<accession>A0ABS4GJ16</accession>
<dbReference type="EMBL" id="JAGGKT010000001">
    <property type="protein sequence ID" value="MBP1930214.1"/>
    <property type="molecule type" value="Genomic_DNA"/>
</dbReference>
<dbReference type="CDD" id="cd01068">
    <property type="entry name" value="globin_sensor"/>
    <property type="match status" value="1"/>
</dbReference>
<dbReference type="Gene3D" id="1.20.120.30">
    <property type="entry name" value="Aspartate receptor, ligand-binding domain"/>
    <property type="match status" value="1"/>
</dbReference>
<dbReference type="PANTHER" id="PTHR32089:SF119">
    <property type="entry name" value="METHYL-ACCEPTING CHEMOTAXIS PROTEIN CTPL"/>
    <property type="match status" value="1"/>
</dbReference>
<feature type="domain" description="Methyl-accepting transducer" evidence="8">
    <location>
        <begin position="210"/>
        <end position="423"/>
    </location>
</feature>
<evidence type="ECO:0000313" key="10">
    <source>
        <dbReference type="Proteomes" id="UP001519343"/>
    </source>
</evidence>
<protein>
    <submittedName>
        <fullName evidence="9">Methyl-accepting chemotaxis protein</fullName>
    </submittedName>
</protein>
<dbReference type="PRINTS" id="PR00260">
    <property type="entry name" value="CHEMTRNSDUCR"/>
</dbReference>
<evidence type="ECO:0000256" key="5">
    <source>
        <dbReference type="ARBA" id="ARBA00023224"/>
    </source>
</evidence>
<evidence type="ECO:0000313" key="9">
    <source>
        <dbReference type="EMBL" id="MBP1930214.1"/>
    </source>
</evidence>
<gene>
    <name evidence="9" type="ORF">J2Z37_000201</name>
</gene>
<keyword evidence="2" id="KW-0812">Transmembrane</keyword>
<organism evidence="9 10">
    <name type="scientific">Ammoniphilus resinae</name>
    <dbReference type="NCBI Taxonomy" id="861532"/>
    <lineage>
        <taxon>Bacteria</taxon>
        <taxon>Bacillati</taxon>
        <taxon>Bacillota</taxon>
        <taxon>Bacilli</taxon>
        <taxon>Bacillales</taxon>
        <taxon>Paenibacillaceae</taxon>
        <taxon>Aneurinibacillus group</taxon>
        <taxon>Ammoniphilus</taxon>
    </lineage>
</organism>
<keyword evidence="10" id="KW-1185">Reference proteome</keyword>
<dbReference type="CDD" id="cd11386">
    <property type="entry name" value="MCP_signal"/>
    <property type="match status" value="1"/>
</dbReference>
<evidence type="ECO:0000256" key="1">
    <source>
        <dbReference type="ARBA" id="ARBA00004141"/>
    </source>
</evidence>
<dbReference type="InterPro" id="IPR004090">
    <property type="entry name" value="Chemotax_Me-accpt_rcpt"/>
</dbReference>
<keyword evidence="5 7" id="KW-0807">Transducer</keyword>
<dbReference type="RefSeq" id="WP_209808030.1">
    <property type="nucleotide sequence ID" value="NZ_JAGGKT010000001.1"/>
</dbReference>
<dbReference type="Pfam" id="PF13682">
    <property type="entry name" value="CZB"/>
    <property type="match status" value="1"/>
</dbReference>
<dbReference type="SUPFAM" id="SSF58104">
    <property type="entry name" value="Methyl-accepting chemotaxis protein (MCP) signaling domain"/>
    <property type="match status" value="1"/>
</dbReference>
<dbReference type="PROSITE" id="PS50111">
    <property type="entry name" value="CHEMOTAXIS_TRANSDUC_2"/>
    <property type="match status" value="1"/>
</dbReference>
<proteinExistence type="inferred from homology"/>
<keyword evidence="4" id="KW-0472">Membrane</keyword>
<dbReference type="SMART" id="SM00283">
    <property type="entry name" value="MA"/>
    <property type="match status" value="1"/>
</dbReference>
<comment type="caution">
    <text evidence="9">The sequence shown here is derived from an EMBL/GenBank/DDBJ whole genome shotgun (WGS) entry which is preliminary data.</text>
</comment>
<evidence type="ECO:0000256" key="7">
    <source>
        <dbReference type="PROSITE-ProRule" id="PRU00284"/>
    </source>
</evidence>
<dbReference type="Gene3D" id="1.10.490.10">
    <property type="entry name" value="Globins"/>
    <property type="match status" value="1"/>
</dbReference>
<dbReference type="InterPro" id="IPR012292">
    <property type="entry name" value="Globin/Proto"/>
</dbReference>
<dbReference type="InterPro" id="IPR004089">
    <property type="entry name" value="MCPsignal_dom"/>
</dbReference>
<evidence type="ECO:0000256" key="3">
    <source>
        <dbReference type="ARBA" id="ARBA00022989"/>
    </source>
</evidence>